<keyword evidence="2" id="KW-0456">Lyase</keyword>
<protein>
    <submittedName>
        <fullName evidence="5">Altronate dehydratase</fullName>
    </submittedName>
</protein>
<dbReference type="Pfam" id="PF04295">
    <property type="entry name" value="GD_AH_second"/>
    <property type="match status" value="1"/>
</dbReference>
<evidence type="ECO:0000259" key="3">
    <source>
        <dbReference type="Pfam" id="PF04295"/>
    </source>
</evidence>
<dbReference type="PANTHER" id="PTHR30536">
    <property type="entry name" value="ALTRONATE/GALACTARATE DEHYDRATASE"/>
    <property type="match status" value="1"/>
</dbReference>
<accession>A0A0P0Z0B3</accession>
<organism evidence="5">
    <name type="scientific">Aureimonas frigidaquae</name>
    <dbReference type="NCBI Taxonomy" id="424757"/>
    <lineage>
        <taxon>Bacteria</taxon>
        <taxon>Pseudomonadati</taxon>
        <taxon>Pseudomonadota</taxon>
        <taxon>Alphaproteobacteria</taxon>
        <taxon>Hyphomicrobiales</taxon>
        <taxon>Aurantimonadaceae</taxon>
        <taxon>Aureimonas</taxon>
    </lineage>
</organism>
<feature type="domain" description="D-galactarate/Altronate dehydratase C-terminal" evidence="4">
    <location>
        <begin position="177"/>
        <end position="421"/>
    </location>
</feature>
<feature type="domain" description="D-galactarate/Altronate dehydratase second" evidence="3">
    <location>
        <begin position="43"/>
        <end position="167"/>
    </location>
</feature>
<sequence>MSKTMTNETIADPFVGGAPDQFATALLSGERASSDYANATFMGWRRENGRVGVRNHVVILPLDDLSNAACEAVAHQVKGTLALPHAYGRLQFGEDLELHFRTLIGIGSNPNVAAVVVIGIEDQWTNRVVEGIARTGKPVIGFGIEGHGDIATIAKASYQAKRFVQWATELAREECPVSDLWVSTKCGESDTTTGLSSCPTVGNMYDKLIPQGIYGVFGETSEITGAEHLCKERAASPEVAEKWYAMWKAYQDDVIEAHKTDDLSDSQPTKGNIAGGLTTIEEKALGNLEKIGHDCTYIDALEPAEAPAKGPGLYFMDTSSAAAECVTLMAAAGYVVHTFPTGQGNVIGNPIVPVIKITGNPRTVRTMGEHIDVDVSGVLRRDMTISDAGDALIDMVVRTANGRLTAAEALGHREFVMTKLYRSA</sequence>
<evidence type="ECO:0000259" key="4">
    <source>
        <dbReference type="Pfam" id="PF20629"/>
    </source>
</evidence>
<dbReference type="Pfam" id="PF20629">
    <property type="entry name" value="GD_AH_C"/>
    <property type="match status" value="1"/>
</dbReference>
<evidence type="ECO:0000313" key="5">
    <source>
        <dbReference type="EMBL" id="BAT27422.1"/>
    </source>
</evidence>
<dbReference type="EMBL" id="LC066375">
    <property type="protein sequence ID" value="BAT27422.1"/>
    <property type="molecule type" value="Genomic_DNA"/>
</dbReference>
<dbReference type="GO" id="GO:0019698">
    <property type="term" value="P:D-galacturonate catabolic process"/>
    <property type="evidence" value="ECO:0007669"/>
    <property type="project" value="TreeGrafter"/>
</dbReference>
<evidence type="ECO:0000256" key="2">
    <source>
        <dbReference type="ARBA" id="ARBA00023239"/>
    </source>
</evidence>
<evidence type="ECO:0000256" key="1">
    <source>
        <dbReference type="ARBA" id="ARBA00010986"/>
    </source>
</evidence>
<dbReference type="PANTHER" id="PTHR30536:SF5">
    <property type="entry name" value="ALTRONATE DEHYDRATASE"/>
    <property type="match status" value="1"/>
</dbReference>
<comment type="similarity">
    <text evidence="1">Belongs to the UxaA family.</text>
</comment>
<proteinExistence type="inferred from homology"/>
<dbReference type="InterPro" id="IPR007392">
    <property type="entry name" value="GD_AH_second"/>
</dbReference>
<name>A0A0P0Z0B3_9HYPH</name>
<dbReference type="GO" id="GO:0016829">
    <property type="term" value="F:lyase activity"/>
    <property type="evidence" value="ECO:0007669"/>
    <property type="project" value="UniProtKB-KW"/>
</dbReference>
<dbReference type="InterPro" id="IPR048332">
    <property type="entry name" value="GD_AH_C"/>
</dbReference>
<reference evidence="5" key="1">
    <citation type="journal article" date="2015" name="Proc. Natl. Acad. Sci. U.S.A.">
        <title>Bacterial clade with the ribosomal RNA operon on a small plasmid rather than the chromosome.</title>
        <authorList>
            <person name="Anda M."/>
            <person name="Ohtsubo Y."/>
            <person name="Okubo T."/>
            <person name="Sugawara M."/>
            <person name="Nagata Y."/>
            <person name="Tsuda M."/>
            <person name="Minamisawa K."/>
            <person name="Mitsui H."/>
        </authorList>
    </citation>
    <scope>NUCLEOTIDE SEQUENCE</scope>
    <source>
        <strain evidence="5">JCM 14755</strain>
    </source>
</reference>
<dbReference type="AlphaFoldDB" id="A0A0P0Z0B3"/>
<dbReference type="InterPro" id="IPR052172">
    <property type="entry name" value="UxaA_altronate/galactarate_dh"/>
</dbReference>